<evidence type="ECO:0000256" key="1">
    <source>
        <dbReference type="ARBA" id="ARBA00001946"/>
    </source>
</evidence>
<dbReference type="InterPro" id="IPR008984">
    <property type="entry name" value="SMAD_FHA_dom_sf"/>
</dbReference>
<dbReference type="InterPro" id="IPR008271">
    <property type="entry name" value="Ser/Thr_kinase_AS"/>
</dbReference>
<keyword evidence="6" id="KW-0723">Serine/threonine-protein kinase</keyword>
<evidence type="ECO:0000256" key="5">
    <source>
        <dbReference type="PROSITE-ProRule" id="PRU10141"/>
    </source>
</evidence>
<dbReference type="Pfam" id="PF00069">
    <property type="entry name" value="Pkinase"/>
    <property type="match status" value="1"/>
</dbReference>
<evidence type="ECO:0000313" key="10">
    <source>
        <dbReference type="Proteomes" id="UP000050761"/>
    </source>
</evidence>
<evidence type="ECO:0000259" key="8">
    <source>
        <dbReference type="PROSITE" id="PS50011"/>
    </source>
</evidence>
<evidence type="ECO:0000313" key="9">
    <source>
        <dbReference type="EMBL" id="VDO66239.1"/>
    </source>
</evidence>
<evidence type="ECO:0000256" key="7">
    <source>
        <dbReference type="SAM" id="MobiDB-lite"/>
    </source>
</evidence>
<dbReference type="PROSITE" id="PS50011">
    <property type="entry name" value="PROTEIN_KINASE_DOM"/>
    <property type="match status" value="1"/>
</dbReference>
<gene>
    <name evidence="9" type="ORF">HPBE_LOCUS5914</name>
</gene>
<evidence type="ECO:0000313" key="11">
    <source>
        <dbReference type="WBParaSite" id="HPBE_0000591301-mRNA-1"/>
    </source>
</evidence>
<keyword evidence="6" id="KW-0418">Kinase</keyword>
<evidence type="ECO:0000256" key="3">
    <source>
        <dbReference type="ARBA" id="ARBA00022840"/>
    </source>
</evidence>
<dbReference type="Proteomes" id="UP000050761">
    <property type="component" value="Unassembled WGS sequence"/>
</dbReference>
<dbReference type="OrthoDB" id="40902at2759"/>
<dbReference type="GO" id="GO:0004674">
    <property type="term" value="F:protein serine/threonine kinase activity"/>
    <property type="evidence" value="ECO:0007669"/>
    <property type="project" value="UniProtKB-KW"/>
</dbReference>
<protein>
    <submittedName>
        <fullName evidence="11">Protein kinase domain-containing protein</fullName>
    </submittedName>
</protein>
<dbReference type="InterPro" id="IPR000719">
    <property type="entry name" value="Prot_kinase_dom"/>
</dbReference>
<feature type="binding site" evidence="5">
    <location>
        <position position="100"/>
    </location>
    <ligand>
        <name>ATP</name>
        <dbReference type="ChEBI" id="CHEBI:30616"/>
    </ligand>
</feature>
<reference evidence="11" key="2">
    <citation type="submission" date="2019-09" db="UniProtKB">
        <authorList>
            <consortium name="WormBaseParasite"/>
        </authorList>
    </citation>
    <scope>IDENTIFICATION</scope>
</reference>
<organism evidence="9">
    <name type="scientific">Heligmosomoides polygyrus</name>
    <name type="common">Parasitic roundworm</name>
    <dbReference type="NCBI Taxonomy" id="6339"/>
    <lineage>
        <taxon>Eukaryota</taxon>
        <taxon>Metazoa</taxon>
        <taxon>Ecdysozoa</taxon>
        <taxon>Nematoda</taxon>
        <taxon>Chromadorea</taxon>
        <taxon>Rhabditida</taxon>
        <taxon>Rhabditina</taxon>
        <taxon>Rhabditomorpha</taxon>
        <taxon>Strongyloidea</taxon>
        <taxon>Heligmosomidae</taxon>
        <taxon>Heligmosomoides</taxon>
    </lineage>
</organism>
<dbReference type="PROSITE" id="PS00108">
    <property type="entry name" value="PROTEIN_KINASE_ST"/>
    <property type="match status" value="1"/>
</dbReference>
<name>A0A3P7XKY9_HELPZ</name>
<dbReference type="WBParaSite" id="HPBE_0000591301-mRNA-1">
    <property type="protein sequence ID" value="HPBE_0000591301-mRNA-1"/>
    <property type="gene ID" value="HPBE_0000591301"/>
</dbReference>
<evidence type="ECO:0000256" key="2">
    <source>
        <dbReference type="ARBA" id="ARBA00022741"/>
    </source>
</evidence>
<feature type="domain" description="Protein kinase" evidence="8">
    <location>
        <begin position="70"/>
        <end position="339"/>
    </location>
</feature>
<dbReference type="EMBL" id="UZAH01025563">
    <property type="protein sequence ID" value="VDO66239.1"/>
    <property type="molecule type" value="Genomic_DNA"/>
</dbReference>
<dbReference type="SMART" id="SM00220">
    <property type="entry name" value="S_TKc"/>
    <property type="match status" value="1"/>
</dbReference>
<feature type="region of interest" description="Disordered" evidence="7">
    <location>
        <begin position="365"/>
        <end position="386"/>
    </location>
</feature>
<dbReference type="InterPro" id="IPR011009">
    <property type="entry name" value="Kinase-like_dom_sf"/>
</dbReference>
<accession>A0A3P7XKY9</accession>
<keyword evidence="10" id="KW-1185">Reference proteome</keyword>
<keyword evidence="2 5" id="KW-0547">Nucleotide-binding</keyword>
<dbReference type="InterPro" id="IPR017441">
    <property type="entry name" value="Protein_kinase_ATP_BS"/>
</dbReference>
<reference evidence="9 10" key="1">
    <citation type="submission" date="2018-11" db="EMBL/GenBank/DDBJ databases">
        <authorList>
            <consortium name="Pathogen Informatics"/>
        </authorList>
    </citation>
    <scope>NUCLEOTIDE SEQUENCE [LARGE SCALE GENOMIC DNA]</scope>
</reference>
<dbReference type="SUPFAM" id="SSF56112">
    <property type="entry name" value="Protein kinase-like (PK-like)"/>
    <property type="match status" value="1"/>
</dbReference>
<keyword evidence="6" id="KW-0808">Transferase</keyword>
<dbReference type="PROSITE" id="PS00107">
    <property type="entry name" value="PROTEIN_KINASE_ATP"/>
    <property type="match status" value="1"/>
</dbReference>
<dbReference type="PANTHER" id="PTHR24347">
    <property type="entry name" value="SERINE/THREONINE-PROTEIN KINASE"/>
    <property type="match status" value="1"/>
</dbReference>
<keyword evidence="4" id="KW-0460">Magnesium</keyword>
<sequence>MILGQVHGQTVLTDLSLNGTFVDKKLIGKGSKCVLKSGAVITCARKDLRMFVYVEDTQEGYPPQLTNKYIMINTSLGKGGYGKVVLGKLWKDCETEVAIKILDTTRLSRRFSRAVCKAEDVEKEVAIMLQIKHPNCVEFIDWIETDHTAYIVMEVVGGGELYDRIVDKRWNGMGFGEGLCKFYGWQLLSAVEYLHDRGITHRDIKPENILCMTKEDYTVVKLADFGLAKASEGSTMKTLCGTPAYMAPELVDNVHAAYNPKVDMWSLGVVLFVGVCGYPPFSEDYTDMSMNSQIRKGRLKFLNSWKFVSLETQFIIKSMLKVDPTLRLSASEALKKSWLRDSPEVAKAKLQVQLYMQGKEEQPTFAQVASSAPAEDAGLPPPQESSGRELVMVKKEREEIPGRVVSILLSEFGTPEDSTMATREERKIAARFATILREDAAKFVEMETDEDLDAGDSTDNDSD</sequence>
<dbReference type="Gene3D" id="1.10.510.10">
    <property type="entry name" value="Transferase(Phosphotransferase) domain 1"/>
    <property type="match status" value="1"/>
</dbReference>
<dbReference type="Gene3D" id="2.60.200.20">
    <property type="match status" value="1"/>
</dbReference>
<keyword evidence="3 5" id="KW-0067">ATP-binding</keyword>
<proteinExistence type="inferred from homology"/>
<evidence type="ECO:0000256" key="4">
    <source>
        <dbReference type="ARBA" id="ARBA00022842"/>
    </source>
</evidence>
<dbReference type="AlphaFoldDB" id="A0A3P7XKY9"/>
<comment type="similarity">
    <text evidence="6">Belongs to the protein kinase superfamily.</text>
</comment>
<comment type="cofactor">
    <cofactor evidence="1">
        <name>Mg(2+)</name>
        <dbReference type="ChEBI" id="CHEBI:18420"/>
    </cofactor>
</comment>
<dbReference type="SUPFAM" id="SSF49879">
    <property type="entry name" value="SMAD/FHA domain"/>
    <property type="match status" value="1"/>
</dbReference>
<evidence type="ECO:0000256" key="6">
    <source>
        <dbReference type="RuleBase" id="RU000304"/>
    </source>
</evidence>
<dbReference type="FunFam" id="1.10.510.10:FF:000571">
    <property type="entry name" value="Maternal embryonic leucine zipper kinase"/>
    <property type="match status" value="1"/>
</dbReference>
<dbReference type="GO" id="GO:0005524">
    <property type="term" value="F:ATP binding"/>
    <property type="evidence" value="ECO:0007669"/>
    <property type="project" value="UniProtKB-UniRule"/>
</dbReference>